<proteinExistence type="predicted"/>
<dbReference type="PANTHER" id="PTHR48090">
    <property type="entry name" value="UNDECAPRENYL-PHOSPHATE 4-DEOXY-4-FORMAMIDO-L-ARABINOSE TRANSFERASE-RELATED"/>
    <property type="match status" value="1"/>
</dbReference>
<dbReference type="GO" id="GO:0047267">
    <property type="term" value="F:undecaprenyl-phosphate mannosyltransferase activity"/>
    <property type="evidence" value="ECO:0007669"/>
    <property type="project" value="UniProtKB-EC"/>
</dbReference>
<feature type="transmembrane region" description="Helical" evidence="1">
    <location>
        <begin position="303"/>
        <end position="323"/>
    </location>
</feature>
<organism evidence="3 4">
    <name type="scientific">Rosistilla oblonga</name>
    <dbReference type="NCBI Taxonomy" id="2527990"/>
    <lineage>
        <taxon>Bacteria</taxon>
        <taxon>Pseudomonadati</taxon>
        <taxon>Planctomycetota</taxon>
        <taxon>Planctomycetia</taxon>
        <taxon>Pirellulales</taxon>
        <taxon>Pirellulaceae</taxon>
        <taxon>Rosistilla</taxon>
    </lineage>
</organism>
<feature type="domain" description="Glycosyltransferase 2-like" evidence="2">
    <location>
        <begin position="45"/>
        <end position="173"/>
    </location>
</feature>
<protein>
    <submittedName>
        <fullName evidence="3">Undecaprenyl-phosphate mannosyltransferase</fullName>
        <ecNumber evidence="3">2.4.1.54</ecNumber>
    </submittedName>
</protein>
<dbReference type="AlphaFoldDB" id="A0A518IP06"/>
<keyword evidence="3" id="KW-0808">Transferase</keyword>
<dbReference type="InterPro" id="IPR050256">
    <property type="entry name" value="Glycosyltransferase_2"/>
</dbReference>
<dbReference type="CDD" id="cd04179">
    <property type="entry name" value="DPM_DPG-synthase_like"/>
    <property type="match status" value="1"/>
</dbReference>
<sequence>MTPWVAYAMQTEPTFPEFLTTLITQEVEQGGATEESLPPQRPHYSVIVPCYNEAGALPDAIVQLRHMLIGPQRVEMIVVDDGSTDGTAEKLQQIKQTHPDIVVLTHPENRGYGAALKTGIRHASAPLIVITDADGTYPNQRIGELVKLAENYDMVVGSRTGKDVHYSKIRSIPKFFLKGYASWIANRKIPDLNSGLRVFKKETAEKFIHMYSDGFSFTTTSTLAFMTNGHSVHYEPISYAHRIGQSKIKPIRDTLRFVQLIMRMGMYFAPLRVLGPFCALMLAGFTISLGYDVFFLGDLTEKTLMLLLFGMNTTFFALLADMIDKRSH</sequence>
<dbReference type="Gene3D" id="3.90.550.10">
    <property type="entry name" value="Spore Coat Polysaccharide Biosynthesis Protein SpsA, Chain A"/>
    <property type="match status" value="1"/>
</dbReference>
<dbReference type="SUPFAM" id="SSF53448">
    <property type="entry name" value="Nucleotide-diphospho-sugar transferases"/>
    <property type="match status" value="1"/>
</dbReference>
<keyword evidence="4" id="KW-1185">Reference proteome</keyword>
<keyword evidence="1" id="KW-0472">Membrane</keyword>
<gene>
    <name evidence="3" type="ORF">Mal33_07900</name>
</gene>
<reference evidence="3 4" key="1">
    <citation type="submission" date="2019-02" db="EMBL/GenBank/DDBJ databases">
        <title>Deep-cultivation of Planctomycetes and their phenomic and genomic characterization uncovers novel biology.</title>
        <authorList>
            <person name="Wiegand S."/>
            <person name="Jogler M."/>
            <person name="Boedeker C."/>
            <person name="Pinto D."/>
            <person name="Vollmers J."/>
            <person name="Rivas-Marin E."/>
            <person name="Kohn T."/>
            <person name="Peeters S.H."/>
            <person name="Heuer A."/>
            <person name="Rast P."/>
            <person name="Oberbeckmann S."/>
            <person name="Bunk B."/>
            <person name="Jeske O."/>
            <person name="Meyerdierks A."/>
            <person name="Storesund J.E."/>
            <person name="Kallscheuer N."/>
            <person name="Luecker S."/>
            <person name="Lage O.M."/>
            <person name="Pohl T."/>
            <person name="Merkel B.J."/>
            <person name="Hornburger P."/>
            <person name="Mueller R.-W."/>
            <person name="Bruemmer F."/>
            <person name="Labrenz M."/>
            <person name="Spormann A.M."/>
            <person name="Op den Camp H."/>
            <person name="Overmann J."/>
            <person name="Amann R."/>
            <person name="Jetten M.S.M."/>
            <person name="Mascher T."/>
            <person name="Medema M.H."/>
            <person name="Devos D.P."/>
            <person name="Kaster A.-K."/>
            <person name="Ovreas L."/>
            <person name="Rohde M."/>
            <person name="Galperin M.Y."/>
            <person name="Jogler C."/>
        </authorList>
    </citation>
    <scope>NUCLEOTIDE SEQUENCE [LARGE SCALE GENOMIC DNA]</scope>
    <source>
        <strain evidence="3 4">Mal33</strain>
    </source>
</reference>
<dbReference type="Proteomes" id="UP000316770">
    <property type="component" value="Chromosome"/>
</dbReference>
<dbReference type="EMBL" id="CP036318">
    <property type="protein sequence ID" value="QDV54825.1"/>
    <property type="molecule type" value="Genomic_DNA"/>
</dbReference>
<name>A0A518IP06_9BACT</name>
<dbReference type="InterPro" id="IPR029044">
    <property type="entry name" value="Nucleotide-diphossugar_trans"/>
</dbReference>
<keyword evidence="1" id="KW-0812">Transmembrane</keyword>
<evidence type="ECO:0000313" key="4">
    <source>
        <dbReference type="Proteomes" id="UP000316770"/>
    </source>
</evidence>
<dbReference type="InterPro" id="IPR001173">
    <property type="entry name" value="Glyco_trans_2-like"/>
</dbReference>
<evidence type="ECO:0000313" key="3">
    <source>
        <dbReference type="EMBL" id="QDV54825.1"/>
    </source>
</evidence>
<evidence type="ECO:0000259" key="2">
    <source>
        <dbReference type="Pfam" id="PF00535"/>
    </source>
</evidence>
<keyword evidence="1" id="KW-1133">Transmembrane helix</keyword>
<dbReference type="EC" id="2.4.1.54" evidence="3"/>
<evidence type="ECO:0000256" key="1">
    <source>
        <dbReference type="SAM" id="Phobius"/>
    </source>
</evidence>
<keyword evidence="3" id="KW-0328">Glycosyltransferase</keyword>
<dbReference type="RefSeq" id="WP_197453012.1">
    <property type="nucleotide sequence ID" value="NZ_CP036318.1"/>
</dbReference>
<dbReference type="Pfam" id="PF00535">
    <property type="entry name" value="Glycos_transf_2"/>
    <property type="match status" value="1"/>
</dbReference>
<accession>A0A518IP06</accession>
<feature type="transmembrane region" description="Helical" evidence="1">
    <location>
        <begin position="271"/>
        <end position="291"/>
    </location>
</feature>
<dbReference type="PANTHER" id="PTHR48090:SF7">
    <property type="entry name" value="RFBJ PROTEIN"/>
    <property type="match status" value="1"/>
</dbReference>